<keyword evidence="1" id="KW-0732">Signal</keyword>
<evidence type="ECO:0000256" key="1">
    <source>
        <dbReference type="SAM" id="SignalP"/>
    </source>
</evidence>
<feature type="chain" id="PRO_5020365009" evidence="1">
    <location>
        <begin position="20"/>
        <end position="101"/>
    </location>
</feature>
<dbReference type="AlphaFoldDB" id="A0A4R1BFF6"/>
<dbReference type="RefSeq" id="WP_131445513.1">
    <property type="nucleotide sequence ID" value="NZ_SJZB01000022.1"/>
</dbReference>
<name>A0A4R1BFF6_9PROT</name>
<organism evidence="2 3">
    <name type="scientific">Parasulfuritortus cantonensis</name>
    <dbReference type="NCBI Taxonomy" id="2528202"/>
    <lineage>
        <taxon>Bacteria</taxon>
        <taxon>Pseudomonadati</taxon>
        <taxon>Pseudomonadota</taxon>
        <taxon>Betaproteobacteria</taxon>
        <taxon>Nitrosomonadales</taxon>
        <taxon>Thiobacillaceae</taxon>
        <taxon>Parasulfuritortus</taxon>
    </lineage>
</organism>
<sequence length="101" mass="11339">MKRAIALLFVIMASPAAHAFPSYASGDGFRGAELMTPEERQAHVARMQSFHTFDECETYTAAHEAELQKRAAERHVTLPPKNTVLFDGDPCKVMRFMGRIK</sequence>
<accession>A0A4R1BFF6</accession>
<proteinExistence type="predicted"/>
<keyword evidence="3" id="KW-1185">Reference proteome</keyword>
<dbReference type="EMBL" id="SJZB01000022">
    <property type="protein sequence ID" value="TCJ15768.1"/>
    <property type="molecule type" value="Genomic_DNA"/>
</dbReference>
<feature type="signal peptide" evidence="1">
    <location>
        <begin position="1"/>
        <end position="19"/>
    </location>
</feature>
<dbReference type="Proteomes" id="UP000295443">
    <property type="component" value="Unassembled WGS sequence"/>
</dbReference>
<evidence type="ECO:0000313" key="2">
    <source>
        <dbReference type="EMBL" id="TCJ15768.1"/>
    </source>
</evidence>
<evidence type="ECO:0000313" key="3">
    <source>
        <dbReference type="Proteomes" id="UP000295443"/>
    </source>
</evidence>
<reference evidence="2 3" key="1">
    <citation type="submission" date="2019-03" db="EMBL/GenBank/DDBJ databases">
        <title>Genome sequence of Thiobacillaceae bacterium LSR1, a sulfur-oxidizing bacterium isolated from freshwater sediment.</title>
        <authorList>
            <person name="Li S."/>
        </authorList>
    </citation>
    <scope>NUCLEOTIDE SEQUENCE [LARGE SCALE GENOMIC DNA]</scope>
    <source>
        <strain evidence="2 3">LSR1</strain>
    </source>
</reference>
<comment type="caution">
    <text evidence="2">The sequence shown here is derived from an EMBL/GenBank/DDBJ whole genome shotgun (WGS) entry which is preliminary data.</text>
</comment>
<dbReference type="OrthoDB" id="8140134at2"/>
<protein>
    <submittedName>
        <fullName evidence="2">Uncharacterized protein</fullName>
    </submittedName>
</protein>
<gene>
    <name evidence="2" type="ORF">EZJ19_05985</name>
</gene>